<feature type="transmembrane region" description="Helical" evidence="1">
    <location>
        <begin position="56"/>
        <end position="76"/>
    </location>
</feature>
<dbReference type="Proteomes" id="UP000665020">
    <property type="component" value="Chromosome"/>
</dbReference>
<accession>A0A8A7KD27</accession>
<name>A0A8A7KD27_9FIRM</name>
<feature type="transmembrane region" description="Helical" evidence="1">
    <location>
        <begin position="107"/>
        <end position="134"/>
    </location>
</feature>
<dbReference type="AlphaFoldDB" id="A0A8A7KD27"/>
<feature type="transmembrane region" description="Helical" evidence="1">
    <location>
        <begin position="82"/>
        <end position="100"/>
    </location>
</feature>
<dbReference type="EMBL" id="CP046640">
    <property type="protein sequence ID" value="QTL98005.1"/>
    <property type="molecule type" value="Genomic_DNA"/>
</dbReference>
<reference evidence="2" key="1">
    <citation type="submission" date="2019-12" db="EMBL/GenBank/DDBJ databases">
        <authorList>
            <person name="zhang j."/>
            <person name="sun C.M."/>
        </authorList>
    </citation>
    <scope>NUCLEOTIDE SEQUENCE</scope>
    <source>
        <strain evidence="2">NS-1</strain>
    </source>
</reference>
<evidence type="ECO:0000313" key="3">
    <source>
        <dbReference type="Proteomes" id="UP000665020"/>
    </source>
</evidence>
<dbReference type="RefSeq" id="WP_230869600.1">
    <property type="nucleotide sequence ID" value="NZ_CP046640.1"/>
</dbReference>
<dbReference type="Pfam" id="PF17099">
    <property type="entry name" value="TrpP"/>
    <property type="match status" value="1"/>
</dbReference>
<keyword evidence="1" id="KW-0812">Transmembrane</keyword>
<sequence>MSTKGFEIRDLAEAALLVSIGFILHAFFPAIVMGMKPDFSLAMMFIVLIVKRDLKLGFLVALATGIFTALTTTFPGGQYANIIDKLVTFAAVSAIIRLLADSLDNRIGVGIVTAVGTVISGAVFLGSAALITGLPGPFSILFYTVVLPAAVINAVTSVVLYMAFTYSRGFVSKKDTSI</sequence>
<evidence type="ECO:0000256" key="1">
    <source>
        <dbReference type="SAM" id="Phobius"/>
    </source>
</evidence>
<organism evidence="2 3">
    <name type="scientific">Iocasia fonsfrigidae</name>
    <dbReference type="NCBI Taxonomy" id="2682810"/>
    <lineage>
        <taxon>Bacteria</taxon>
        <taxon>Bacillati</taxon>
        <taxon>Bacillota</taxon>
        <taxon>Clostridia</taxon>
        <taxon>Halanaerobiales</taxon>
        <taxon>Halanaerobiaceae</taxon>
        <taxon>Iocasia</taxon>
    </lineage>
</organism>
<keyword evidence="1" id="KW-0472">Membrane</keyword>
<keyword evidence="1" id="KW-1133">Transmembrane helix</keyword>
<feature type="transmembrane region" description="Helical" evidence="1">
    <location>
        <begin position="140"/>
        <end position="164"/>
    </location>
</feature>
<evidence type="ECO:0000313" key="2">
    <source>
        <dbReference type="EMBL" id="QTL98005.1"/>
    </source>
</evidence>
<keyword evidence="3" id="KW-1185">Reference proteome</keyword>
<dbReference type="KEGG" id="ifn:GM661_08435"/>
<protein>
    <submittedName>
        <fullName evidence="2">Tryptophan transporter</fullName>
    </submittedName>
</protein>
<feature type="transmembrane region" description="Helical" evidence="1">
    <location>
        <begin position="14"/>
        <end position="35"/>
    </location>
</feature>
<dbReference type="InterPro" id="IPR031360">
    <property type="entry name" value="TrpP"/>
</dbReference>
<proteinExistence type="predicted"/>
<gene>
    <name evidence="2" type="ORF">GM661_08435</name>
</gene>